<dbReference type="PANTHER" id="PTHR48040">
    <property type="entry name" value="PLEIOTROPIC DRUG RESISTANCE PROTEIN 1-LIKE ISOFORM X1"/>
    <property type="match status" value="1"/>
</dbReference>
<protein>
    <submittedName>
        <fullName evidence="12">ABC transporter G member 32</fullName>
    </submittedName>
</protein>
<keyword evidence="4 9" id="KW-0812">Transmembrane</keyword>
<reference evidence="13" key="1">
    <citation type="journal article" date="2024" name="IScience">
        <title>Strigolactones Initiate the Formation of Haustorium-like Structures in Castilleja.</title>
        <authorList>
            <person name="Buerger M."/>
            <person name="Peterson D."/>
            <person name="Chory J."/>
        </authorList>
    </citation>
    <scope>NUCLEOTIDE SEQUENCE [LARGE SCALE GENOMIC DNA]</scope>
</reference>
<keyword evidence="5" id="KW-0547">Nucleotide-binding</keyword>
<dbReference type="InterPro" id="IPR003439">
    <property type="entry name" value="ABC_transporter-like_ATP-bd"/>
</dbReference>
<gene>
    <name evidence="12" type="primary">ABCG32_2</name>
    <name evidence="12" type="ORF">CASFOL_026812</name>
</gene>
<evidence type="ECO:0000256" key="9">
    <source>
        <dbReference type="SAM" id="Phobius"/>
    </source>
</evidence>
<feature type="transmembrane region" description="Helical" evidence="9">
    <location>
        <begin position="501"/>
        <end position="519"/>
    </location>
</feature>
<evidence type="ECO:0000256" key="7">
    <source>
        <dbReference type="ARBA" id="ARBA00022989"/>
    </source>
</evidence>
<dbReference type="InterPro" id="IPR033121">
    <property type="entry name" value="PEPTIDASE_A1"/>
</dbReference>
<feature type="domain" description="Peptidase A1" evidence="11">
    <location>
        <begin position="803"/>
        <end position="1131"/>
    </location>
</feature>
<keyword evidence="13" id="KW-1185">Reference proteome</keyword>
<keyword evidence="6" id="KW-0067">ATP-binding</keyword>
<dbReference type="SUPFAM" id="SSF50630">
    <property type="entry name" value="Acid proteases"/>
    <property type="match status" value="1"/>
</dbReference>
<dbReference type="Gene3D" id="2.40.70.10">
    <property type="entry name" value="Acid Proteases"/>
    <property type="match status" value="2"/>
</dbReference>
<feature type="domain" description="ABC transporter" evidence="10">
    <location>
        <begin position="135"/>
        <end position="374"/>
    </location>
</feature>
<comment type="caution">
    <text evidence="12">The sequence shown here is derived from an EMBL/GenBank/DDBJ whole genome shotgun (WGS) entry which is preliminary data.</text>
</comment>
<dbReference type="PROSITE" id="PS51767">
    <property type="entry name" value="PEPTIDASE_A1"/>
    <property type="match status" value="1"/>
</dbReference>
<feature type="transmembrane region" description="Helical" evidence="9">
    <location>
        <begin position="534"/>
        <end position="554"/>
    </location>
</feature>
<dbReference type="Pfam" id="PF14541">
    <property type="entry name" value="TAXi_C"/>
    <property type="match status" value="1"/>
</dbReference>
<evidence type="ECO:0000256" key="4">
    <source>
        <dbReference type="ARBA" id="ARBA00022692"/>
    </source>
</evidence>
<dbReference type="Pfam" id="PF00005">
    <property type="entry name" value="ABC_tran"/>
    <property type="match status" value="1"/>
</dbReference>
<proteinExistence type="inferred from homology"/>
<comment type="subcellular location">
    <subcellularLocation>
        <location evidence="1">Membrane</location>
        <topology evidence="1">Multi-pass membrane protein</topology>
    </subcellularLocation>
</comment>
<evidence type="ECO:0000256" key="6">
    <source>
        <dbReference type="ARBA" id="ARBA00022840"/>
    </source>
</evidence>
<dbReference type="Pfam" id="PF19055">
    <property type="entry name" value="ABC2_membrane_7"/>
    <property type="match status" value="1"/>
</dbReference>
<keyword evidence="7 9" id="KW-1133">Transmembrane helix</keyword>
<comment type="similarity">
    <text evidence="2">Belongs to the peptidase A1 family.</text>
</comment>
<dbReference type="PANTHER" id="PTHR48040:SF12">
    <property type="entry name" value="ABC TRANSPORTER G FAMILY MEMBER 32-LIKE ISOFORM X1"/>
    <property type="match status" value="1"/>
</dbReference>
<dbReference type="InterPro" id="IPR003593">
    <property type="entry name" value="AAA+_ATPase"/>
</dbReference>
<dbReference type="InterPro" id="IPR043926">
    <property type="entry name" value="ABCG_dom"/>
</dbReference>
<evidence type="ECO:0000259" key="10">
    <source>
        <dbReference type="PROSITE" id="PS50893"/>
    </source>
</evidence>
<dbReference type="InterPro" id="IPR027417">
    <property type="entry name" value="P-loop_NTPase"/>
</dbReference>
<dbReference type="AlphaFoldDB" id="A0ABD3CLF7"/>
<dbReference type="SUPFAM" id="SSF52540">
    <property type="entry name" value="P-loop containing nucleoside triphosphate hydrolases"/>
    <property type="match status" value="1"/>
</dbReference>
<sequence>MWGTAENLSARSESFRENGDDEEALRWAVLERLPTYRRVRRGIFRNMIGDSKEVDVNKLQAEEQKIVLDRLINSIGDDWENFFSRVRRRFNRVDMEFPTVEVRFHNLSVESSIHIGSRALPTISNFIINMAEALLRQLKIHSGKRRKLTILDDISGIIRPGRLTLLLGPPSSGKTTLLLALAGRLKSNLKVSGKVTYNGHGLNEFVPQRTSCYVTQQDWHVAEMTVRETLDFSARCLGVGYKYDMLLELSRREKNTGTKPDEDFDIFMKALSLEGKEKGLLVEYIMKRLDLCADTLVGDEMIKGISGGQKKRLTTEHSTCVLDGTAVISLLQPAPETYELFDDIILLSEGKIVYQGPRSSVLEFFAYMGFCCPERKNVADFLQEVVSKKDQEQYWAFSDQPYRYVPVVRFAEAFSSYNIGKNLSKELNIPYDKRYNHPAALSSSQYGVKKIELLKTNYQWQLLLMKRNMFIYVFKFVQINKAVAILIRLSFLVSSANSLDMSLLFVALITMSVFCRATLGHNTIDDGGFYLGELYFSMVIILFNGFTEVSMLVAKLPILYKHRDLHFYPSWAYTIPSWFLSIPTSLIESGFWVAVTYYAVGFDPNITRFLKQFVLFFFLHQMSLALFRLMGSLGRNMIVANTFGSFAMLIIMTMGGYIISRDRIPSWWIWGFWLSPLMYAQDAASVNEFLGHSWDKLENLASESCFETVETTRDQCKRHFTDQKKRPKSMLEIFHMYGPCSPAAGTSPINVPSAHDILHRDQLRVESIQARFKHNFTTNKVDSRFQDTKEVAYLPVLEIRGSYAISISLGTPQQIQTLVFDTGSDLTWTKGFHYYASTSFQSVSCDSPLCTSLLPSHTCEMFDNKENMCYYNEGYMDDSYSKGVFSMDILNITQNGDEFPNFLFGCATEIEGDFDADGILGLGRDPLSIMTQTYETYKGMFSYCLPSSPSSTGFLKLGPMDYPDNLIFTPLMAHSNHPSFYFIDIISIKVADVELLTDKFDLMFPGTIIDSGTVITRLPMNVYRTMRNEFKKHIRYFGYQSVPSPSSVSDTCYDNSKYLRKIVPTITFTFKGGVTVDMDDSTTLYAPSTPKIVCLAFAGNSEADDLTIFGSIQQRKLEVVYDVYGEKLSFISHGCL</sequence>
<keyword evidence="8 9" id="KW-0472">Membrane</keyword>
<dbReference type="PROSITE" id="PS50893">
    <property type="entry name" value="ABC_TRANSPORTER_2"/>
    <property type="match status" value="1"/>
</dbReference>
<dbReference type="EMBL" id="JAVIJP010000034">
    <property type="protein sequence ID" value="KAL3629590.1"/>
    <property type="molecule type" value="Genomic_DNA"/>
</dbReference>
<feature type="transmembrane region" description="Helical" evidence="9">
    <location>
        <begin position="469"/>
        <end position="489"/>
    </location>
</feature>
<dbReference type="InterPro" id="IPR013525">
    <property type="entry name" value="ABC2_TM"/>
</dbReference>
<dbReference type="Pfam" id="PF01061">
    <property type="entry name" value="ABC2_membrane"/>
    <property type="match status" value="1"/>
</dbReference>
<dbReference type="InterPro" id="IPR021109">
    <property type="entry name" value="Peptidase_aspartic_dom_sf"/>
</dbReference>
<dbReference type="Gene3D" id="3.40.50.300">
    <property type="entry name" value="P-loop containing nucleotide triphosphate hydrolases"/>
    <property type="match status" value="1"/>
</dbReference>
<feature type="transmembrane region" description="Helical" evidence="9">
    <location>
        <begin position="612"/>
        <end position="631"/>
    </location>
</feature>
<dbReference type="InterPro" id="IPR032799">
    <property type="entry name" value="TAXi_C"/>
</dbReference>
<keyword evidence="3" id="KW-0813">Transport</keyword>
<dbReference type="InterPro" id="IPR032861">
    <property type="entry name" value="TAXi_N"/>
</dbReference>
<evidence type="ECO:0000256" key="8">
    <source>
        <dbReference type="ARBA" id="ARBA00023136"/>
    </source>
</evidence>
<dbReference type="Proteomes" id="UP001632038">
    <property type="component" value="Unassembled WGS sequence"/>
</dbReference>
<evidence type="ECO:0000259" key="11">
    <source>
        <dbReference type="PROSITE" id="PS51767"/>
    </source>
</evidence>
<evidence type="ECO:0000256" key="5">
    <source>
        <dbReference type="ARBA" id="ARBA00022741"/>
    </source>
</evidence>
<accession>A0ABD3CLF7</accession>
<dbReference type="SMART" id="SM00382">
    <property type="entry name" value="AAA"/>
    <property type="match status" value="1"/>
</dbReference>
<dbReference type="GO" id="GO:0005524">
    <property type="term" value="F:ATP binding"/>
    <property type="evidence" value="ECO:0007669"/>
    <property type="project" value="UniProtKB-KW"/>
</dbReference>
<dbReference type="GO" id="GO:0016020">
    <property type="term" value="C:membrane"/>
    <property type="evidence" value="ECO:0007669"/>
    <property type="project" value="UniProtKB-SubCell"/>
</dbReference>
<evidence type="ECO:0000313" key="12">
    <source>
        <dbReference type="EMBL" id="KAL3629590.1"/>
    </source>
</evidence>
<name>A0ABD3CLF7_9LAMI</name>
<feature type="transmembrane region" description="Helical" evidence="9">
    <location>
        <begin position="575"/>
        <end position="600"/>
    </location>
</feature>
<dbReference type="Pfam" id="PF14510">
    <property type="entry name" value="ABC_trans_N"/>
    <property type="match status" value="1"/>
</dbReference>
<feature type="transmembrane region" description="Helical" evidence="9">
    <location>
        <begin position="638"/>
        <end position="659"/>
    </location>
</feature>
<dbReference type="Pfam" id="PF14543">
    <property type="entry name" value="TAXi_N"/>
    <property type="match status" value="1"/>
</dbReference>
<dbReference type="InterPro" id="IPR029481">
    <property type="entry name" value="ABC_trans_N"/>
</dbReference>
<evidence type="ECO:0000256" key="2">
    <source>
        <dbReference type="ARBA" id="ARBA00007447"/>
    </source>
</evidence>
<organism evidence="12 13">
    <name type="scientific">Castilleja foliolosa</name>
    <dbReference type="NCBI Taxonomy" id="1961234"/>
    <lineage>
        <taxon>Eukaryota</taxon>
        <taxon>Viridiplantae</taxon>
        <taxon>Streptophyta</taxon>
        <taxon>Embryophyta</taxon>
        <taxon>Tracheophyta</taxon>
        <taxon>Spermatophyta</taxon>
        <taxon>Magnoliopsida</taxon>
        <taxon>eudicotyledons</taxon>
        <taxon>Gunneridae</taxon>
        <taxon>Pentapetalae</taxon>
        <taxon>asterids</taxon>
        <taxon>lamiids</taxon>
        <taxon>Lamiales</taxon>
        <taxon>Orobanchaceae</taxon>
        <taxon>Pedicularideae</taxon>
        <taxon>Castillejinae</taxon>
        <taxon>Castilleja</taxon>
    </lineage>
</organism>
<evidence type="ECO:0000313" key="13">
    <source>
        <dbReference type="Proteomes" id="UP001632038"/>
    </source>
</evidence>
<evidence type="ECO:0000256" key="3">
    <source>
        <dbReference type="ARBA" id="ARBA00022448"/>
    </source>
</evidence>
<evidence type="ECO:0000256" key="1">
    <source>
        <dbReference type="ARBA" id="ARBA00004141"/>
    </source>
</evidence>